<evidence type="ECO:0000313" key="5">
    <source>
        <dbReference type="Proteomes" id="UP000198508"/>
    </source>
</evidence>
<feature type="domain" description="DUF3696" evidence="1">
    <location>
        <begin position="311"/>
        <end position="362"/>
    </location>
</feature>
<accession>A0A1I0EZ56</accession>
<dbReference type="Proteomes" id="UP000198508">
    <property type="component" value="Unassembled WGS sequence"/>
</dbReference>
<feature type="domain" description="Endonuclease GajA/Old nuclease/RecF-like AAA" evidence="2">
    <location>
        <begin position="1"/>
        <end position="47"/>
    </location>
</feature>
<dbReference type="SUPFAM" id="SSF52540">
    <property type="entry name" value="P-loop containing nucleoside triphosphate hydrolases"/>
    <property type="match status" value="1"/>
</dbReference>
<dbReference type="STRING" id="460384.SAMN05216313_107133"/>
<dbReference type="PANTHER" id="PTHR43581">
    <property type="entry name" value="ATP/GTP PHOSPHATASE"/>
    <property type="match status" value="1"/>
</dbReference>
<dbReference type="InterPro" id="IPR022532">
    <property type="entry name" value="DUF3696"/>
</dbReference>
<dbReference type="Gene3D" id="3.40.50.300">
    <property type="entry name" value="P-loop containing nucleotide triphosphate hydrolases"/>
    <property type="match status" value="1"/>
</dbReference>
<dbReference type="RefSeq" id="WP_092362613.1">
    <property type="nucleotide sequence ID" value="NZ_FOIM01000007.1"/>
</dbReference>
<evidence type="ECO:0000259" key="3">
    <source>
        <dbReference type="Pfam" id="PF13304"/>
    </source>
</evidence>
<dbReference type="GO" id="GO:0016887">
    <property type="term" value="F:ATP hydrolysis activity"/>
    <property type="evidence" value="ECO:0007669"/>
    <property type="project" value="InterPro"/>
</dbReference>
<dbReference type="InterPro" id="IPR014592">
    <property type="entry name" value="P-loop_UCP034888"/>
</dbReference>
<evidence type="ECO:0000313" key="4">
    <source>
        <dbReference type="EMBL" id="SET50963.1"/>
    </source>
</evidence>
<dbReference type="InterPro" id="IPR041685">
    <property type="entry name" value="AAA_GajA/Old/RecF-like"/>
</dbReference>
<dbReference type="InterPro" id="IPR051396">
    <property type="entry name" value="Bact_Antivir_Def_Nuclease"/>
</dbReference>
<protein>
    <submittedName>
        <fullName evidence="4">Predicted ATPase</fullName>
    </submittedName>
</protein>
<proteinExistence type="predicted"/>
<keyword evidence="5" id="KW-1185">Reference proteome</keyword>
<dbReference type="InterPro" id="IPR027417">
    <property type="entry name" value="P-loop_NTPase"/>
</dbReference>
<dbReference type="EMBL" id="FOIM01000007">
    <property type="protein sequence ID" value="SET50963.1"/>
    <property type="molecule type" value="Genomic_DNA"/>
</dbReference>
<evidence type="ECO:0000259" key="1">
    <source>
        <dbReference type="Pfam" id="PF12476"/>
    </source>
</evidence>
<dbReference type="GO" id="GO:0005524">
    <property type="term" value="F:ATP binding"/>
    <property type="evidence" value="ECO:0007669"/>
    <property type="project" value="InterPro"/>
</dbReference>
<dbReference type="Pfam" id="PF13304">
    <property type="entry name" value="AAA_21"/>
    <property type="match status" value="1"/>
</dbReference>
<dbReference type="InterPro" id="IPR003959">
    <property type="entry name" value="ATPase_AAA_core"/>
</dbReference>
<name>A0A1I0EZ56_9FIRM</name>
<sequence>MLREVKLKNFKCFDQLTLPLKNVNMLTGINGVGKSTVIQSLLLLRQSYLQDRSLGGLRLNGKYVKLGNAQDVLYEKAAEELIGIGVSADEGNFCARFRYIPDSDLLPLESVDPGKLESGIFGNRFSYLSAFRIEPLELYRIANEEEIVRREFGNNGEFALQYLSLFGNDDVENQAVVLQDKLGASLANQTRVWMDRIAPGVAPQITLNPQLRTSQVRYEFIEGKEKTNSYKSMNVGFGITYVLPLIIAILSARRGDIIVVENPEAHIHPAGQRMLGELITRAGAGGVQLLVETHSDHILNGTRLAVKKGAIDESLVQLVFFYKDGADQYKHKYVAPKIYRDGRLDCWPEGFLDEWDKALYDLI</sequence>
<gene>
    <name evidence="4" type="ORF">SAMN05216313_107133</name>
</gene>
<feature type="domain" description="ATPase AAA-type core" evidence="3">
    <location>
        <begin position="216"/>
        <end position="300"/>
    </location>
</feature>
<evidence type="ECO:0000259" key="2">
    <source>
        <dbReference type="Pfam" id="PF13175"/>
    </source>
</evidence>
<organism evidence="4 5">
    <name type="scientific">Enterocloster lavalensis</name>
    <dbReference type="NCBI Taxonomy" id="460384"/>
    <lineage>
        <taxon>Bacteria</taxon>
        <taxon>Bacillati</taxon>
        <taxon>Bacillota</taxon>
        <taxon>Clostridia</taxon>
        <taxon>Lachnospirales</taxon>
        <taxon>Lachnospiraceae</taxon>
        <taxon>Enterocloster</taxon>
    </lineage>
</organism>
<dbReference type="AlphaFoldDB" id="A0A1I0EZ56"/>
<dbReference type="Pfam" id="PF12476">
    <property type="entry name" value="DUF3696"/>
    <property type="match status" value="1"/>
</dbReference>
<dbReference type="PIRSF" id="PIRSF034888">
    <property type="entry name" value="P-loop_UCP034888"/>
    <property type="match status" value="1"/>
</dbReference>
<dbReference type="Pfam" id="PF13175">
    <property type="entry name" value="AAA_15"/>
    <property type="match status" value="1"/>
</dbReference>
<reference evidence="5" key="1">
    <citation type="submission" date="2016-10" db="EMBL/GenBank/DDBJ databases">
        <authorList>
            <person name="Varghese N."/>
            <person name="Submissions S."/>
        </authorList>
    </citation>
    <scope>NUCLEOTIDE SEQUENCE [LARGE SCALE GENOMIC DNA]</scope>
    <source>
        <strain evidence="5">NLAE-zl-G277</strain>
    </source>
</reference>
<dbReference type="PANTHER" id="PTHR43581:SF2">
    <property type="entry name" value="EXCINUCLEASE ATPASE SUBUNIT"/>
    <property type="match status" value="1"/>
</dbReference>